<dbReference type="EMBL" id="JAKNFS010000017">
    <property type="protein sequence ID" value="MCG4766323.1"/>
    <property type="molecule type" value="Genomic_DNA"/>
</dbReference>
<protein>
    <submittedName>
        <fullName evidence="3">Aldo/keto reductase</fullName>
    </submittedName>
    <submittedName>
        <fullName evidence="2">Oxidoreductase YdhF</fullName>
        <ecNumber evidence="2">1.-.-.-</ecNumber>
    </submittedName>
</protein>
<evidence type="ECO:0000313" key="2">
    <source>
        <dbReference type="EMBL" id="CUN96582.1"/>
    </source>
</evidence>
<feature type="domain" description="NADP-dependent oxidoreductase" evidence="1">
    <location>
        <begin position="16"/>
        <end position="296"/>
    </location>
</feature>
<dbReference type="Gene3D" id="3.20.20.100">
    <property type="entry name" value="NADP-dependent oxidoreductase domain"/>
    <property type="match status" value="1"/>
</dbReference>
<dbReference type="InterPro" id="IPR050523">
    <property type="entry name" value="AKR_Detox_Biosynth"/>
</dbReference>
<sequence>MKETVLGSHLRKVPSIAVGCMRLSEKSKDEMNHFIHSALEQGAYFFDHADIYGSGMSETVFGDAFASDPSLHREDVLIQSKCGIRQGCYDLSKEHILESVDGILKRLQTDYLDLLLLHRPDALVEPEEVAAAFDVLFESGKVRHFGVSNHKPMQIALLQKYVRQPLVVNQVQFSIPVSNLVANGMEVNMETPGSVDHDGSLLDYCRLHDITLQAWSPFQMPSWKGCFLGSDEYPELNQKIRVLAEKYGVSDTTIAAAWILRHPANMQLVTGTASEKRLKEIIAACNITLTREEWYELYLAAGHPLP</sequence>
<dbReference type="AlphaFoldDB" id="A0A174B6K8"/>
<evidence type="ECO:0000259" key="1">
    <source>
        <dbReference type="Pfam" id="PF00248"/>
    </source>
</evidence>
<dbReference type="PANTHER" id="PTHR43364">
    <property type="entry name" value="NADH-SPECIFIC METHYLGLYOXAL REDUCTASE-RELATED"/>
    <property type="match status" value="1"/>
</dbReference>
<dbReference type="Proteomes" id="UP000095706">
    <property type="component" value="Unassembled WGS sequence"/>
</dbReference>
<reference evidence="2 4" key="1">
    <citation type="submission" date="2015-09" db="EMBL/GenBank/DDBJ databases">
        <authorList>
            <consortium name="Pathogen Informatics"/>
        </authorList>
    </citation>
    <scope>NUCLEOTIDE SEQUENCE [LARGE SCALE GENOMIC DNA]</scope>
    <source>
        <strain evidence="2 4">2789STDY5608849</strain>
    </source>
</reference>
<organism evidence="2 4">
    <name type="scientific">Fusicatenibacter saccharivorans</name>
    <dbReference type="NCBI Taxonomy" id="1150298"/>
    <lineage>
        <taxon>Bacteria</taxon>
        <taxon>Bacillati</taxon>
        <taxon>Bacillota</taxon>
        <taxon>Clostridia</taxon>
        <taxon>Lachnospirales</taxon>
        <taxon>Lachnospiraceae</taxon>
        <taxon>Fusicatenibacter</taxon>
    </lineage>
</organism>
<dbReference type="InterPro" id="IPR023210">
    <property type="entry name" value="NADP_OxRdtase_dom"/>
</dbReference>
<dbReference type="GO" id="GO:0005829">
    <property type="term" value="C:cytosol"/>
    <property type="evidence" value="ECO:0007669"/>
    <property type="project" value="TreeGrafter"/>
</dbReference>
<dbReference type="EMBL" id="CYYV01000004">
    <property type="protein sequence ID" value="CUN96582.1"/>
    <property type="molecule type" value="Genomic_DNA"/>
</dbReference>
<evidence type="ECO:0000313" key="4">
    <source>
        <dbReference type="Proteomes" id="UP000095706"/>
    </source>
</evidence>
<dbReference type="InterPro" id="IPR020471">
    <property type="entry name" value="AKR"/>
</dbReference>
<dbReference type="EC" id="1.-.-.-" evidence="2"/>
<dbReference type="InterPro" id="IPR036812">
    <property type="entry name" value="NAD(P)_OxRdtase_dom_sf"/>
</dbReference>
<dbReference type="CDD" id="cd19092">
    <property type="entry name" value="AKR_BsYcsN_EcYdhF-like"/>
    <property type="match status" value="1"/>
</dbReference>
<dbReference type="GO" id="GO:0016491">
    <property type="term" value="F:oxidoreductase activity"/>
    <property type="evidence" value="ECO:0007669"/>
    <property type="project" value="UniProtKB-KW"/>
</dbReference>
<name>A0A174B6K8_9FIRM</name>
<dbReference type="RefSeq" id="WP_055226833.1">
    <property type="nucleotide sequence ID" value="NZ_CYYV01000004.1"/>
</dbReference>
<dbReference type="PRINTS" id="PR00069">
    <property type="entry name" value="ALDKETRDTASE"/>
</dbReference>
<dbReference type="SUPFAM" id="SSF51430">
    <property type="entry name" value="NAD(P)-linked oxidoreductase"/>
    <property type="match status" value="1"/>
</dbReference>
<keyword evidence="2" id="KW-0560">Oxidoreductase</keyword>
<gene>
    <name evidence="2" type="primary">ydhF</name>
    <name evidence="2" type="ORF">ERS852406_01015</name>
    <name evidence="3" type="ORF">L0N21_12515</name>
</gene>
<reference evidence="3" key="2">
    <citation type="submission" date="2022-01" db="EMBL/GenBank/DDBJ databases">
        <title>Collection of gut derived symbiotic bacterial strains cultured from healthy donors.</title>
        <authorList>
            <person name="Lin H."/>
            <person name="Kohout C."/>
            <person name="Waligurski E."/>
            <person name="Pamer E.G."/>
        </authorList>
    </citation>
    <scope>NUCLEOTIDE SEQUENCE</scope>
    <source>
        <strain evidence="3">DFI.5.49</strain>
    </source>
</reference>
<dbReference type="PANTHER" id="PTHR43364:SF1">
    <property type="entry name" value="OXIDOREDUCTASE YDHF"/>
    <property type="match status" value="1"/>
</dbReference>
<dbReference type="Proteomes" id="UP001199915">
    <property type="component" value="Unassembled WGS sequence"/>
</dbReference>
<dbReference type="Pfam" id="PF00248">
    <property type="entry name" value="Aldo_ket_red"/>
    <property type="match status" value="1"/>
</dbReference>
<proteinExistence type="predicted"/>
<accession>A0A174B6K8</accession>
<evidence type="ECO:0000313" key="3">
    <source>
        <dbReference type="EMBL" id="MCG4766323.1"/>
    </source>
</evidence>